<protein>
    <submittedName>
        <fullName evidence="2">Uncharacterized protein</fullName>
    </submittedName>
</protein>
<organism evidence="2 3">
    <name type="scientific">Cercospora zeae-maydis SCOH1-5</name>
    <dbReference type="NCBI Taxonomy" id="717836"/>
    <lineage>
        <taxon>Eukaryota</taxon>
        <taxon>Fungi</taxon>
        <taxon>Dikarya</taxon>
        <taxon>Ascomycota</taxon>
        <taxon>Pezizomycotina</taxon>
        <taxon>Dothideomycetes</taxon>
        <taxon>Dothideomycetidae</taxon>
        <taxon>Mycosphaerellales</taxon>
        <taxon>Mycosphaerellaceae</taxon>
        <taxon>Cercospora</taxon>
    </lineage>
</organism>
<gene>
    <name evidence="2" type="ORF">CERZMDRAFT_103650</name>
</gene>
<feature type="region of interest" description="Disordered" evidence="1">
    <location>
        <begin position="1"/>
        <end position="23"/>
    </location>
</feature>
<reference evidence="2" key="1">
    <citation type="journal article" date="2020" name="Stud. Mycol.">
        <title>101 Dothideomycetes genomes: a test case for predicting lifestyles and emergence of pathogens.</title>
        <authorList>
            <person name="Haridas S."/>
            <person name="Albert R."/>
            <person name="Binder M."/>
            <person name="Bloem J."/>
            <person name="Labutti K."/>
            <person name="Salamov A."/>
            <person name="Andreopoulos B."/>
            <person name="Baker S."/>
            <person name="Barry K."/>
            <person name="Bills G."/>
            <person name="Bluhm B."/>
            <person name="Cannon C."/>
            <person name="Castanera R."/>
            <person name="Culley D."/>
            <person name="Daum C."/>
            <person name="Ezra D."/>
            <person name="Gonzalez J."/>
            <person name="Henrissat B."/>
            <person name="Kuo A."/>
            <person name="Liang C."/>
            <person name="Lipzen A."/>
            <person name="Lutzoni F."/>
            <person name="Magnuson J."/>
            <person name="Mondo S."/>
            <person name="Nolan M."/>
            <person name="Ohm R."/>
            <person name="Pangilinan J."/>
            <person name="Park H.-J."/>
            <person name="Ramirez L."/>
            <person name="Alfaro M."/>
            <person name="Sun H."/>
            <person name="Tritt A."/>
            <person name="Yoshinaga Y."/>
            <person name="Zwiers L.-H."/>
            <person name="Turgeon B."/>
            <person name="Goodwin S."/>
            <person name="Spatafora J."/>
            <person name="Crous P."/>
            <person name="Grigoriev I."/>
        </authorList>
    </citation>
    <scope>NUCLEOTIDE SEQUENCE</scope>
    <source>
        <strain evidence="2">SCOH1-5</strain>
    </source>
</reference>
<name>A0A6A6EXM6_9PEZI</name>
<sequence length="159" mass="17708">MDSTSGSTTRANTSTSAPRDHNERARNHLFTQIQHLEAVHTLHLEYLVALINARETLETTTIAATAAAVPNLMRKHIDVEESARIAYKEAASALDSATHELKLHLIRTANAAPTYHEQRDRLAYAALRRQYRGGGQIESERKSSVQRGGGEESDERLHQ</sequence>
<evidence type="ECO:0000313" key="2">
    <source>
        <dbReference type="EMBL" id="KAF2206212.1"/>
    </source>
</evidence>
<accession>A0A6A6EXM6</accession>
<evidence type="ECO:0000256" key="1">
    <source>
        <dbReference type="SAM" id="MobiDB-lite"/>
    </source>
</evidence>
<feature type="region of interest" description="Disordered" evidence="1">
    <location>
        <begin position="132"/>
        <end position="159"/>
    </location>
</feature>
<dbReference type="AlphaFoldDB" id="A0A6A6EXM6"/>
<keyword evidence="3" id="KW-1185">Reference proteome</keyword>
<evidence type="ECO:0000313" key="3">
    <source>
        <dbReference type="Proteomes" id="UP000799539"/>
    </source>
</evidence>
<feature type="compositionally biased region" description="Polar residues" evidence="1">
    <location>
        <begin position="1"/>
        <end position="17"/>
    </location>
</feature>
<dbReference type="EMBL" id="ML992742">
    <property type="protein sequence ID" value="KAF2206212.1"/>
    <property type="molecule type" value="Genomic_DNA"/>
</dbReference>
<dbReference type="Proteomes" id="UP000799539">
    <property type="component" value="Unassembled WGS sequence"/>
</dbReference>
<proteinExistence type="predicted"/>